<feature type="transmembrane region" description="Helical" evidence="5">
    <location>
        <begin position="174"/>
        <end position="192"/>
    </location>
</feature>
<dbReference type="PANTHER" id="PTHR44227:SF3">
    <property type="entry name" value="PROTEIN O-MANNOSYL-TRANSFERASE TMTC4"/>
    <property type="match status" value="1"/>
</dbReference>
<feature type="region of interest" description="Disordered" evidence="4">
    <location>
        <begin position="1"/>
        <end position="20"/>
    </location>
</feature>
<evidence type="ECO:0000313" key="7">
    <source>
        <dbReference type="Proteomes" id="UP000316852"/>
    </source>
</evidence>
<dbReference type="InterPro" id="IPR052346">
    <property type="entry name" value="O-mannosyl-transferase_TMTC"/>
</dbReference>
<dbReference type="Proteomes" id="UP000316852">
    <property type="component" value="Unassembled WGS sequence"/>
</dbReference>
<dbReference type="Gene3D" id="1.25.40.10">
    <property type="entry name" value="Tetratricopeptide repeat domain"/>
    <property type="match status" value="1"/>
</dbReference>
<feature type="transmembrane region" description="Helical" evidence="5">
    <location>
        <begin position="112"/>
        <end position="133"/>
    </location>
</feature>
<feature type="transmembrane region" description="Helical" evidence="5">
    <location>
        <begin position="80"/>
        <end position="100"/>
    </location>
</feature>
<reference evidence="6 7" key="1">
    <citation type="journal article" date="2019" name="Nat. Microbiol.">
        <title>Mediterranean grassland soil C-N compound turnover is dependent on rainfall and depth, and is mediated by genomically divergent microorganisms.</title>
        <authorList>
            <person name="Diamond S."/>
            <person name="Andeer P.F."/>
            <person name="Li Z."/>
            <person name="Crits-Christoph A."/>
            <person name="Burstein D."/>
            <person name="Anantharaman K."/>
            <person name="Lane K.R."/>
            <person name="Thomas B.C."/>
            <person name="Pan C."/>
            <person name="Northen T.R."/>
            <person name="Banfield J.F."/>
        </authorList>
    </citation>
    <scope>NUCLEOTIDE SEQUENCE [LARGE SCALE GENOMIC DNA]</scope>
    <source>
        <strain evidence="6">WS_6</strain>
    </source>
</reference>
<feature type="repeat" description="TPR" evidence="3">
    <location>
        <begin position="447"/>
        <end position="480"/>
    </location>
</feature>
<feature type="compositionally biased region" description="Low complexity" evidence="4">
    <location>
        <begin position="1"/>
        <end position="12"/>
    </location>
</feature>
<evidence type="ECO:0000256" key="5">
    <source>
        <dbReference type="SAM" id="Phobius"/>
    </source>
</evidence>
<accession>A0A538T268</accession>
<dbReference type="InterPro" id="IPR019734">
    <property type="entry name" value="TPR_rpt"/>
</dbReference>
<dbReference type="InterPro" id="IPR011990">
    <property type="entry name" value="TPR-like_helical_dom_sf"/>
</dbReference>
<proteinExistence type="predicted"/>
<dbReference type="AlphaFoldDB" id="A0A538T268"/>
<dbReference type="SMART" id="SM00028">
    <property type="entry name" value="TPR"/>
    <property type="match status" value="3"/>
</dbReference>
<organism evidence="6 7">
    <name type="scientific">Eiseniibacteriota bacterium</name>
    <dbReference type="NCBI Taxonomy" id="2212470"/>
    <lineage>
        <taxon>Bacteria</taxon>
        <taxon>Candidatus Eiseniibacteriota</taxon>
    </lineage>
</organism>
<comment type="caution">
    <text evidence="6">The sequence shown here is derived from an EMBL/GenBank/DDBJ whole genome shotgun (WGS) entry which is preliminary data.</text>
</comment>
<name>A0A538T268_UNCEI</name>
<feature type="transmembrane region" description="Helical" evidence="5">
    <location>
        <begin position="276"/>
        <end position="295"/>
    </location>
</feature>
<gene>
    <name evidence="6" type="ORF">E6K76_09700</name>
</gene>
<dbReference type="PANTHER" id="PTHR44227">
    <property type="match status" value="1"/>
</dbReference>
<evidence type="ECO:0000256" key="4">
    <source>
        <dbReference type="SAM" id="MobiDB-lite"/>
    </source>
</evidence>
<evidence type="ECO:0000256" key="1">
    <source>
        <dbReference type="ARBA" id="ARBA00022737"/>
    </source>
</evidence>
<feature type="transmembrane region" description="Helical" evidence="5">
    <location>
        <begin position="402"/>
        <end position="420"/>
    </location>
</feature>
<keyword evidence="5" id="KW-0472">Membrane</keyword>
<dbReference type="Pfam" id="PF13424">
    <property type="entry name" value="TPR_12"/>
    <property type="match status" value="1"/>
</dbReference>
<keyword evidence="5" id="KW-1133">Transmembrane helix</keyword>
<feature type="transmembrane region" description="Helical" evidence="5">
    <location>
        <begin position="145"/>
        <end position="162"/>
    </location>
</feature>
<evidence type="ECO:0000256" key="2">
    <source>
        <dbReference type="ARBA" id="ARBA00022803"/>
    </source>
</evidence>
<keyword evidence="2 3" id="KW-0802">TPR repeat</keyword>
<keyword evidence="5" id="KW-0812">Transmembrane</keyword>
<protein>
    <submittedName>
        <fullName evidence="6">Tetratricopeptide repeat protein</fullName>
    </submittedName>
</protein>
<feature type="transmembrane region" description="Helical" evidence="5">
    <location>
        <begin position="315"/>
        <end position="337"/>
    </location>
</feature>
<dbReference type="SUPFAM" id="SSF48452">
    <property type="entry name" value="TPR-like"/>
    <property type="match status" value="1"/>
</dbReference>
<feature type="transmembrane region" description="Helical" evidence="5">
    <location>
        <begin position="252"/>
        <end position="269"/>
    </location>
</feature>
<dbReference type="SMART" id="SM00671">
    <property type="entry name" value="SEL1"/>
    <property type="match status" value="2"/>
</dbReference>
<feature type="transmembrane region" description="Helical" evidence="5">
    <location>
        <begin position="344"/>
        <end position="361"/>
    </location>
</feature>
<feature type="transmembrane region" description="Helical" evidence="5">
    <location>
        <begin position="373"/>
        <end position="390"/>
    </location>
</feature>
<dbReference type="PROSITE" id="PS50005">
    <property type="entry name" value="TPR"/>
    <property type="match status" value="2"/>
</dbReference>
<evidence type="ECO:0000256" key="3">
    <source>
        <dbReference type="PROSITE-ProRule" id="PRU00339"/>
    </source>
</evidence>
<dbReference type="InterPro" id="IPR006597">
    <property type="entry name" value="Sel1-like"/>
</dbReference>
<evidence type="ECO:0000313" key="6">
    <source>
        <dbReference type="EMBL" id="TMQ57731.1"/>
    </source>
</evidence>
<feature type="transmembrane region" description="Helical" evidence="5">
    <location>
        <begin position="25"/>
        <end position="42"/>
    </location>
</feature>
<dbReference type="EMBL" id="VBOW01000055">
    <property type="protein sequence ID" value="TMQ57731.1"/>
    <property type="molecule type" value="Genomic_DNA"/>
</dbReference>
<sequence length="560" mass="61035">MTPSAGPAASSPDPGMKPNPTSGRWQTLAAVLIVAAAAFVTFSRTLGHEFVNWDDDVYVYDNPVVRSLSPQRIGWLFSHFYYYAYIPVTMLSHAIDIAVWGMNPLGHHLTNVLLHSGNAAWVLILGCSLLRIAPGFPRAAGNRSAIVMGMSFAAVLFAVHPLRAESVSWVSDRKDLLCAFFFLPGVLAYVHYSSARGTAGGRRWYLASFSLFLLAVLSKPIAVTFPVVLLLLDWLLPGGEPRMRAQSLVREKVPFLLTSLLLTILSFAMSPDGKRAYAVAHFSAFESFLFPFYSLSFSLYKTLLPLHLSPIYSRVGLGPMLAGLAVVATITGACVFYSRRRRKGMLLAWLTYLLVLVPNVAGLSSGMQPVADRYSYLSTISIFVLLGAALTSGWERGGGRRLAASAACVALVMLLAGLTASQADRWKSSASLWEYVVASSPPKPDYTEAYLNLGAAYAHQQRPVLARQIFERAVDMDSANAEASYNLGIISYAQGDRQKAVACFRRATEADSLHARAFYNLAIVSDQLGMNEQAMAAMIRAARLGYKDAQDALTSRGVSW</sequence>
<feature type="repeat" description="TPR" evidence="3">
    <location>
        <begin position="481"/>
        <end position="514"/>
    </location>
</feature>
<keyword evidence="1" id="KW-0677">Repeat</keyword>
<feature type="transmembrane region" description="Helical" evidence="5">
    <location>
        <begin position="204"/>
        <end position="232"/>
    </location>
</feature>